<comment type="subcellular location">
    <subcellularLocation>
        <location evidence="1">Membrane</location>
        <topology evidence="1">Multi-pass membrane protein</topology>
    </subcellularLocation>
</comment>
<keyword evidence="8" id="KW-1185">Reference proteome</keyword>
<name>A0ABT4LWV1_9PROT</name>
<evidence type="ECO:0000313" key="7">
    <source>
        <dbReference type="EMBL" id="MCZ4298835.1"/>
    </source>
</evidence>
<gene>
    <name evidence="7" type="ORF">O4G74_12270</name>
</gene>
<feature type="transmembrane region" description="Helical" evidence="5">
    <location>
        <begin position="113"/>
        <end position="139"/>
    </location>
</feature>
<keyword evidence="2 5" id="KW-0812">Transmembrane</keyword>
<sequence length="197" mass="21168">MIYLVAGLVIFFGLHVYSAVRTRAPATRIEARMGAGPFKGLYSLVAIAGFVLIVWGYGAARPSAIIWQPPVWTAHLNILLQLIAMPVLVAAYLPAGHIKKTLKHPMLVAVKIWAIGHLLANGELNSILLFGSFLAYAVFDRIMVKKRGETGLPDNVKTALSSDMIALLIGLVIWGAMIFGLHALLFGRPVIAGMGAA</sequence>
<feature type="domain" description="NnrU" evidence="6">
    <location>
        <begin position="4"/>
        <end position="188"/>
    </location>
</feature>
<comment type="caution">
    <text evidence="7">The sequence shown here is derived from an EMBL/GenBank/DDBJ whole genome shotgun (WGS) entry which is preliminary data.</text>
</comment>
<reference evidence="7" key="1">
    <citation type="submission" date="2022-12" db="EMBL/GenBank/DDBJ databases">
        <title>Bacterial isolates from different developmental stages of Nematostella vectensis.</title>
        <authorList>
            <person name="Fraune S."/>
        </authorList>
    </citation>
    <scope>NUCLEOTIDE SEQUENCE</scope>
    <source>
        <strain evidence="7">G21632-S1</strain>
    </source>
</reference>
<organism evidence="7 8">
    <name type="scientific">Henriciella marina</name>
    <dbReference type="NCBI Taxonomy" id="453851"/>
    <lineage>
        <taxon>Bacteria</taxon>
        <taxon>Pseudomonadati</taxon>
        <taxon>Pseudomonadota</taxon>
        <taxon>Alphaproteobacteria</taxon>
        <taxon>Hyphomonadales</taxon>
        <taxon>Hyphomonadaceae</taxon>
        <taxon>Henriciella</taxon>
    </lineage>
</organism>
<feature type="transmembrane region" description="Helical" evidence="5">
    <location>
        <begin position="42"/>
        <end position="60"/>
    </location>
</feature>
<dbReference type="Pfam" id="PF07298">
    <property type="entry name" value="NnrU"/>
    <property type="match status" value="1"/>
</dbReference>
<feature type="transmembrane region" description="Helical" evidence="5">
    <location>
        <begin position="165"/>
        <end position="185"/>
    </location>
</feature>
<dbReference type="EMBL" id="JAPWGW010000004">
    <property type="protein sequence ID" value="MCZ4298835.1"/>
    <property type="molecule type" value="Genomic_DNA"/>
</dbReference>
<dbReference type="InterPro" id="IPR009915">
    <property type="entry name" value="NnrU_dom"/>
</dbReference>
<proteinExistence type="predicted"/>
<dbReference type="Proteomes" id="UP001083770">
    <property type="component" value="Unassembled WGS sequence"/>
</dbReference>
<protein>
    <submittedName>
        <fullName evidence="7">NnrU family protein</fullName>
    </submittedName>
</protein>
<keyword evidence="4 5" id="KW-0472">Membrane</keyword>
<evidence type="ECO:0000256" key="3">
    <source>
        <dbReference type="ARBA" id="ARBA00022989"/>
    </source>
</evidence>
<dbReference type="RefSeq" id="WP_269402900.1">
    <property type="nucleotide sequence ID" value="NZ_JAPWGW010000004.1"/>
</dbReference>
<evidence type="ECO:0000256" key="4">
    <source>
        <dbReference type="ARBA" id="ARBA00023136"/>
    </source>
</evidence>
<evidence type="ECO:0000256" key="1">
    <source>
        <dbReference type="ARBA" id="ARBA00004141"/>
    </source>
</evidence>
<evidence type="ECO:0000259" key="6">
    <source>
        <dbReference type="Pfam" id="PF07298"/>
    </source>
</evidence>
<evidence type="ECO:0000256" key="5">
    <source>
        <dbReference type="SAM" id="Phobius"/>
    </source>
</evidence>
<keyword evidence="3 5" id="KW-1133">Transmembrane helix</keyword>
<feature type="transmembrane region" description="Helical" evidence="5">
    <location>
        <begin position="72"/>
        <end position="93"/>
    </location>
</feature>
<accession>A0ABT4LWV1</accession>
<evidence type="ECO:0000313" key="8">
    <source>
        <dbReference type="Proteomes" id="UP001083770"/>
    </source>
</evidence>
<evidence type="ECO:0000256" key="2">
    <source>
        <dbReference type="ARBA" id="ARBA00022692"/>
    </source>
</evidence>